<dbReference type="AlphaFoldDB" id="A0A8H5F4V0"/>
<feature type="signal peptide" evidence="2">
    <location>
        <begin position="1"/>
        <end position="19"/>
    </location>
</feature>
<accession>A0A8H5F4V0</accession>
<dbReference type="PANTHER" id="PTHR46825:SF15">
    <property type="entry name" value="BETA-LACTAMASE-RELATED DOMAIN-CONTAINING PROTEIN"/>
    <property type="match status" value="1"/>
</dbReference>
<sequence>MLVHSALALLLVSTLFCRAQVLHLQEPFSLETCNSNPDASVSERTSPVSKPPACKPLQSGQLISECTERDIDTILTKWNSSGLAIAVVRRSASGEWTTELGGYGIATADGNPVTPDTLFAIASNSKLFLSLSVGLLIKNETLAKERGKKLDWTTQIRDVIPEWGLMNEEADRGTTILDMLSHRTGLPRHEFSGTQRQGGVSEMISVLRHLRPSSSFREAFQYNNIMYETLSYLPQVLLNQTFESYIAEHLFNPLNMTSSTYSVAEAEASGNLAHGFGWDIQDSTLKDQTGEPGKNGTRIPMVPYFQRPGEETTWAGAGGVLTSARDLATWAAMLLNNGRHPITNATIVPEDVLTLVSRGRTVSHGEPEFPEVSVKVYGGGLWRYSYQGRDLIEHGGSNPGFKTQVTRLPRPHSRFDSDEVNAEAGDDLAVVVLSNDERGDLLIEAVKWRIIDEVLGLKKVEWNDRYERKYNNLVSKAGAIMLPPTPVILPSRSFESLAEQSFDHPTYGQLQPCLVPESLGSLREISNAYKHHHEHCASFLKTYEVQRILSAPSSHVHTKSGEAQPTPTYIIAFKRYFVTHLRLTHFNENTFNVTLLWSNADARRAEGYANGDGTDDGDIILGWDTRHEVEWVVPRSDVTEHGEGLAFKGGWWGKEGLDSHTPAGTGKDSAEAWFAKV</sequence>
<proteinExistence type="inferred from homology"/>
<dbReference type="PANTHER" id="PTHR46825">
    <property type="entry name" value="D-ALANYL-D-ALANINE-CARBOXYPEPTIDASE/ENDOPEPTIDASE AMPH"/>
    <property type="match status" value="1"/>
</dbReference>
<evidence type="ECO:0000259" key="3">
    <source>
        <dbReference type="Pfam" id="PF00144"/>
    </source>
</evidence>
<dbReference type="InterPro" id="IPR001466">
    <property type="entry name" value="Beta-lactam-related"/>
</dbReference>
<dbReference type="EMBL" id="JAACJJ010000017">
    <property type="protein sequence ID" value="KAF5323711.1"/>
    <property type="molecule type" value="Genomic_DNA"/>
</dbReference>
<name>A0A8H5F4V0_9AGAR</name>
<evidence type="ECO:0000313" key="4">
    <source>
        <dbReference type="EMBL" id="KAF5323711.1"/>
    </source>
</evidence>
<dbReference type="Gene3D" id="3.40.710.10">
    <property type="entry name" value="DD-peptidase/beta-lactamase superfamily"/>
    <property type="match status" value="1"/>
</dbReference>
<feature type="chain" id="PRO_5034965158" description="Beta-lactamase-related domain-containing protein" evidence="2">
    <location>
        <begin position="20"/>
        <end position="677"/>
    </location>
</feature>
<dbReference type="Proteomes" id="UP000567179">
    <property type="component" value="Unassembled WGS sequence"/>
</dbReference>
<keyword evidence="5" id="KW-1185">Reference proteome</keyword>
<dbReference type="InterPro" id="IPR050491">
    <property type="entry name" value="AmpC-like"/>
</dbReference>
<keyword evidence="2" id="KW-0732">Signal</keyword>
<dbReference type="OrthoDB" id="5946976at2759"/>
<evidence type="ECO:0000256" key="2">
    <source>
        <dbReference type="SAM" id="SignalP"/>
    </source>
</evidence>
<feature type="domain" description="Beta-lactamase-related" evidence="3">
    <location>
        <begin position="80"/>
        <end position="439"/>
    </location>
</feature>
<dbReference type="Pfam" id="PF00144">
    <property type="entry name" value="Beta-lactamase"/>
    <property type="match status" value="1"/>
</dbReference>
<comment type="similarity">
    <text evidence="1">Belongs to the peptidase S12 family.</text>
</comment>
<comment type="caution">
    <text evidence="4">The sequence shown here is derived from an EMBL/GenBank/DDBJ whole genome shotgun (WGS) entry which is preliminary data.</text>
</comment>
<gene>
    <name evidence="4" type="ORF">D9619_012930</name>
</gene>
<organism evidence="4 5">
    <name type="scientific">Psilocybe cf. subviscida</name>
    <dbReference type="NCBI Taxonomy" id="2480587"/>
    <lineage>
        <taxon>Eukaryota</taxon>
        <taxon>Fungi</taxon>
        <taxon>Dikarya</taxon>
        <taxon>Basidiomycota</taxon>
        <taxon>Agaricomycotina</taxon>
        <taxon>Agaricomycetes</taxon>
        <taxon>Agaricomycetidae</taxon>
        <taxon>Agaricales</taxon>
        <taxon>Agaricineae</taxon>
        <taxon>Strophariaceae</taxon>
        <taxon>Psilocybe</taxon>
    </lineage>
</organism>
<dbReference type="SUPFAM" id="SSF56601">
    <property type="entry name" value="beta-lactamase/transpeptidase-like"/>
    <property type="match status" value="1"/>
</dbReference>
<reference evidence="4 5" key="1">
    <citation type="journal article" date="2020" name="ISME J.">
        <title>Uncovering the hidden diversity of litter-decomposition mechanisms in mushroom-forming fungi.</title>
        <authorList>
            <person name="Floudas D."/>
            <person name="Bentzer J."/>
            <person name="Ahren D."/>
            <person name="Johansson T."/>
            <person name="Persson P."/>
            <person name="Tunlid A."/>
        </authorList>
    </citation>
    <scope>NUCLEOTIDE SEQUENCE [LARGE SCALE GENOMIC DNA]</scope>
    <source>
        <strain evidence="4 5">CBS 101986</strain>
    </source>
</reference>
<protein>
    <recommendedName>
        <fullName evidence="3">Beta-lactamase-related domain-containing protein</fullName>
    </recommendedName>
</protein>
<evidence type="ECO:0000313" key="5">
    <source>
        <dbReference type="Proteomes" id="UP000567179"/>
    </source>
</evidence>
<evidence type="ECO:0000256" key="1">
    <source>
        <dbReference type="ARBA" id="ARBA00038215"/>
    </source>
</evidence>
<dbReference type="InterPro" id="IPR012338">
    <property type="entry name" value="Beta-lactam/transpept-like"/>
</dbReference>